<accession>A0A4R2KM41</accession>
<gene>
    <name evidence="3" type="ORF">EV688_12117</name>
</gene>
<dbReference type="SMART" id="SM00671">
    <property type="entry name" value="SEL1"/>
    <property type="match status" value="2"/>
</dbReference>
<dbReference type="Pfam" id="PF08238">
    <property type="entry name" value="Sel1"/>
    <property type="match status" value="2"/>
</dbReference>
<protein>
    <submittedName>
        <fullName evidence="3">Sel1 repeat-containing protein</fullName>
    </submittedName>
</protein>
<evidence type="ECO:0000313" key="3">
    <source>
        <dbReference type="EMBL" id="TCO71766.1"/>
    </source>
</evidence>
<dbReference type="InterPro" id="IPR011600">
    <property type="entry name" value="Pept_C14_caspase"/>
</dbReference>
<dbReference type="AlphaFoldDB" id="A0A4R2KM41"/>
<feature type="compositionally biased region" description="Basic and acidic residues" evidence="1">
    <location>
        <begin position="206"/>
        <end position="216"/>
    </location>
</feature>
<sequence>MGKVASSTWRQAWAVLGIVLAALVGCAGGGGPAPEIPENATVDDLYIVDCLLPGQVRRLGNTSYLTPRRPTRTTAQDCRIRGGEYVAYDRADYKTALKVWLPAAESGEADAQNAVGEIFERGLGGDPNYELAFVWFQRAAEQGHKGAQVNLATLYESGRGVEQDKRIALNWYRRAWGIGDDELVHRSEAERELLAEAQKTAAAQESARRAGEEAEAARSALQQAQERAASAQQEAGAARREAGEAREREATLSREVEETRKVVEQLQEVLAAPDVITRDGKTYGRYFALVIGNSDYVHLSKLDTPMEDTRRLSKVLTERYGFQVRRVSNADNTEILRALNALNDVLREDDNLLIYYSGHGNRRSSGSYDAGYWLPVNAEAPPNDTFWVPTEQVTSHLARLKARRIMVIADSAFAGLLADNPAFLLASDPQQLLSDAYIDLRLPNRSRLLMTSGVDSPVPRLRAGYTSVFADAFIEALEENEGVATAPAMFLNLLDELAVRQPELDPEFKAIKRAGDEVGDFFFVAGDVAE</sequence>
<dbReference type="OrthoDB" id="6810016at2"/>
<evidence type="ECO:0000256" key="1">
    <source>
        <dbReference type="SAM" id="MobiDB-lite"/>
    </source>
</evidence>
<proteinExistence type="predicted"/>
<feature type="region of interest" description="Disordered" evidence="1">
    <location>
        <begin position="197"/>
        <end position="256"/>
    </location>
</feature>
<dbReference type="PROSITE" id="PS51257">
    <property type="entry name" value="PROKAR_LIPOPROTEIN"/>
    <property type="match status" value="1"/>
</dbReference>
<dbReference type="GO" id="GO:0006508">
    <property type="term" value="P:proteolysis"/>
    <property type="evidence" value="ECO:0007669"/>
    <property type="project" value="InterPro"/>
</dbReference>
<feature type="domain" description="Peptidase C14 caspase" evidence="2">
    <location>
        <begin position="287"/>
        <end position="491"/>
    </location>
</feature>
<reference evidence="3 4" key="1">
    <citation type="submission" date="2019-03" db="EMBL/GenBank/DDBJ databases">
        <title>Genomic Encyclopedia of Type Strains, Phase IV (KMG-IV): sequencing the most valuable type-strain genomes for metagenomic binning, comparative biology and taxonomic classification.</title>
        <authorList>
            <person name="Goeker M."/>
        </authorList>
    </citation>
    <scope>NUCLEOTIDE SEQUENCE [LARGE SCALE GENOMIC DNA]</scope>
    <source>
        <strain evidence="3 4">DSM 23344</strain>
    </source>
</reference>
<dbReference type="EMBL" id="SLWX01000021">
    <property type="protein sequence ID" value="TCO71766.1"/>
    <property type="molecule type" value="Genomic_DNA"/>
</dbReference>
<feature type="compositionally biased region" description="Low complexity" evidence="1">
    <location>
        <begin position="217"/>
        <end position="236"/>
    </location>
</feature>
<evidence type="ECO:0000313" key="4">
    <source>
        <dbReference type="Proteomes" id="UP000294980"/>
    </source>
</evidence>
<comment type="caution">
    <text evidence="3">The sequence shown here is derived from an EMBL/GenBank/DDBJ whole genome shotgun (WGS) entry which is preliminary data.</text>
</comment>
<dbReference type="InterPro" id="IPR006597">
    <property type="entry name" value="Sel1-like"/>
</dbReference>
<dbReference type="GO" id="GO:0004197">
    <property type="term" value="F:cysteine-type endopeptidase activity"/>
    <property type="evidence" value="ECO:0007669"/>
    <property type="project" value="InterPro"/>
</dbReference>
<dbReference type="PANTHER" id="PTHR11102:SF160">
    <property type="entry name" value="ERAD-ASSOCIATED E3 UBIQUITIN-PROTEIN LIGASE COMPONENT HRD3"/>
    <property type="match status" value="1"/>
</dbReference>
<dbReference type="Pfam" id="PF00656">
    <property type="entry name" value="Peptidase_C14"/>
    <property type="match status" value="1"/>
</dbReference>
<dbReference type="InterPro" id="IPR050767">
    <property type="entry name" value="Sel1_AlgK"/>
</dbReference>
<dbReference type="SUPFAM" id="SSF52129">
    <property type="entry name" value="Caspase-like"/>
    <property type="match status" value="1"/>
</dbReference>
<dbReference type="SUPFAM" id="SSF81901">
    <property type="entry name" value="HCP-like"/>
    <property type="match status" value="1"/>
</dbReference>
<feature type="compositionally biased region" description="Basic and acidic residues" evidence="1">
    <location>
        <begin position="237"/>
        <end position="256"/>
    </location>
</feature>
<dbReference type="PANTHER" id="PTHR11102">
    <property type="entry name" value="SEL-1-LIKE PROTEIN"/>
    <property type="match status" value="1"/>
</dbReference>
<dbReference type="Gene3D" id="1.25.40.10">
    <property type="entry name" value="Tetratricopeptide repeat domain"/>
    <property type="match status" value="1"/>
</dbReference>
<dbReference type="InterPro" id="IPR029030">
    <property type="entry name" value="Caspase-like_dom_sf"/>
</dbReference>
<dbReference type="InterPro" id="IPR011990">
    <property type="entry name" value="TPR-like_helical_dom_sf"/>
</dbReference>
<keyword evidence="4" id="KW-1185">Reference proteome</keyword>
<organism evidence="3 4">
    <name type="scientific">Chromatocurvus halotolerans</name>
    <dbReference type="NCBI Taxonomy" id="1132028"/>
    <lineage>
        <taxon>Bacteria</taxon>
        <taxon>Pseudomonadati</taxon>
        <taxon>Pseudomonadota</taxon>
        <taxon>Gammaproteobacteria</taxon>
        <taxon>Cellvibrionales</taxon>
        <taxon>Halieaceae</taxon>
        <taxon>Chromatocurvus</taxon>
    </lineage>
</organism>
<dbReference type="Gene3D" id="3.40.50.1460">
    <property type="match status" value="1"/>
</dbReference>
<name>A0A4R2KM41_9GAMM</name>
<dbReference type="Proteomes" id="UP000294980">
    <property type="component" value="Unassembled WGS sequence"/>
</dbReference>
<evidence type="ECO:0000259" key="2">
    <source>
        <dbReference type="Pfam" id="PF00656"/>
    </source>
</evidence>